<protein>
    <submittedName>
        <fullName evidence="1">Uncharacterized protein</fullName>
    </submittedName>
</protein>
<dbReference type="AlphaFoldDB" id="A0A645AM76"/>
<proteinExistence type="predicted"/>
<accession>A0A645AM76</accession>
<gene>
    <name evidence="1" type="ORF">SDC9_100199</name>
</gene>
<sequence>MVPAHNSHRFAVEESFHCKFLGGNRLDGHAQIKGAAVYMAENGGSADFAHQKRDAGITALIIRNNLRKIKRADERRDGDHQFARMKIF</sequence>
<evidence type="ECO:0000313" key="1">
    <source>
        <dbReference type="EMBL" id="MPM53431.1"/>
    </source>
</evidence>
<name>A0A645AM76_9ZZZZ</name>
<reference evidence="1" key="1">
    <citation type="submission" date="2019-08" db="EMBL/GenBank/DDBJ databases">
        <authorList>
            <person name="Kucharzyk K."/>
            <person name="Murdoch R.W."/>
            <person name="Higgins S."/>
            <person name="Loffler F."/>
        </authorList>
    </citation>
    <scope>NUCLEOTIDE SEQUENCE</scope>
</reference>
<organism evidence="1">
    <name type="scientific">bioreactor metagenome</name>
    <dbReference type="NCBI Taxonomy" id="1076179"/>
    <lineage>
        <taxon>unclassified sequences</taxon>
        <taxon>metagenomes</taxon>
        <taxon>ecological metagenomes</taxon>
    </lineage>
</organism>
<comment type="caution">
    <text evidence="1">The sequence shown here is derived from an EMBL/GenBank/DDBJ whole genome shotgun (WGS) entry which is preliminary data.</text>
</comment>
<dbReference type="EMBL" id="VSSQ01014333">
    <property type="protein sequence ID" value="MPM53431.1"/>
    <property type="molecule type" value="Genomic_DNA"/>
</dbReference>